<dbReference type="EMBL" id="NJET01000062">
    <property type="protein sequence ID" value="PHH62833.1"/>
    <property type="molecule type" value="Genomic_DNA"/>
</dbReference>
<evidence type="ECO:0000313" key="2">
    <source>
        <dbReference type="EMBL" id="PHH62833.1"/>
    </source>
</evidence>
<evidence type="ECO:0000313" key="3">
    <source>
        <dbReference type="Proteomes" id="UP000226192"/>
    </source>
</evidence>
<keyword evidence="3" id="KW-1185">Reference proteome</keyword>
<comment type="caution">
    <text evidence="2">The sequence shown here is derived from an EMBL/GenBank/DDBJ whole genome shotgun (WGS) entry which is preliminary data.</text>
</comment>
<dbReference type="OrthoDB" id="4646997at2759"/>
<dbReference type="STRING" id="1399860.A0A2C5Y5D7"/>
<dbReference type="Proteomes" id="UP000226192">
    <property type="component" value="Unassembled WGS sequence"/>
</dbReference>
<gene>
    <name evidence="2" type="ORF">CDD81_6633</name>
</gene>
<dbReference type="AlphaFoldDB" id="A0A2C5Y5D7"/>
<organism evidence="2 3">
    <name type="scientific">Ophiocordyceps australis</name>
    <dbReference type="NCBI Taxonomy" id="1399860"/>
    <lineage>
        <taxon>Eukaryota</taxon>
        <taxon>Fungi</taxon>
        <taxon>Dikarya</taxon>
        <taxon>Ascomycota</taxon>
        <taxon>Pezizomycotina</taxon>
        <taxon>Sordariomycetes</taxon>
        <taxon>Hypocreomycetidae</taxon>
        <taxon>Hypocreales</taxon>
        <taxon>Ophiocordycipitaceae</taxon>
        <taxon>Ophiocordyceps</taxon>
    </lineage>
</organism>
<sequence>MPHYIEEVCSVRQHKALFRKEGVSINNLKLPAASSWSRLQLLACKVIVPTDNKGHRKMLPCLKKYKIKDENMHEELHRFLDGPPVESSGLSDHSLIRSHGLVGLVWAALADVTARERTLCSAETKELERIVESKSPEARTTKVASLGKTLARSFTMTLRPRRAQAAQIEAECFLEDDQDLGCDSDSEPEPDSEPAYESSSSGEVSLAPSVQISERSHTRDSPLETLTVDLLRSVLRHILLFGGRQKTPVLAKVLEVRLQGAKLSYESRTQDFSATDDGGICLRALEKGVYHVRDASVAIFECKRQVTAFTDGRPSISDACLGQMACEAILARPRQKKDSVIIIHAAQQYVRLFEFVVSASYRDEFPNLGNSTFLQVHCTGWLDLTTRVGREALTANICALIESVRQERAGSDETVKSLG</sequence>
<accession>A0A2C5Y5D7</accession>
<name>A0A2C5Y5D7_9HYPO</name>
<evidence type="ECO:0000256" key="1">
    <source>
        <dbReference type="SAM" id="MobiDB-lite"/>
    </source>
</evidence>
<proteinExistence type="predicted"/>
<feature type="compositionally biased region" description="Acidic residues" evidence="1">
    <location>
        <begin position="178"/>
        <end position="194"/>
    </location>
</feature>
<feature type="region of interest" description="Disordered" evidence="1">
    <location>
        <begin position="178"/>
        <end position="218"/>
    </location>
</feature>
<protein>
    <submittedName>
        <fullName evidence="2">Uncharacterized protein</fullName>
    </submittedName>
</protein>
<reference evidence="2 3" key="1">
    <citation type="submission" date="2017-06" db="EMBL/GenBank/DDBJ databases">
        <title>Ant-infecting Ophiocordyceps genomes reveal a high diversity of potential behavioral manipulation genes and a possible major role for enterotoxins.</title>
        <authorList>
            <person name="De Bekker C."/>
            <person name="Evans H.C."/>
            <person name="Brachmann A."/>
            <person name="Hughes D.P."/>
        </authorList>
    </citation>
    <scope>NUCLEOTIDE SEQUENCE [LARGE SCALE GENOMIC DNA]</scope>
    <source>
        <strain evidence="2 3">Map64</strain>
    </source>
</reference>